<organism evidence="2 3">
    <name type="scientific">Patellaria atrata CBS 101060</name>
    <dbReference type="NCBI Taxonomy" id="1346257"/>
    <lineage>
        <taxon>Eukaryota</taxon>
        <taxon>Fungi</taxon>
        <taxon>Dikarya</taxon>
        <taxon>Ascomycota</taxon>
        <taxon>Pezizomycotina</taxon>
        <taxon>Dothideomycetes</taxon>
        <taxon>Dothideomycetes incertae sedis</taxon>
        <taxon>Patellariales</taxon>
        <taxon>Patellariaceae</taxon>
        <taxon>Patellaria</taxon>
    </lineage>
</organism>
<evidence type="ECO:0000313" key="2">
    <source>
        <dbReference type="EMBL" id="KAF2838757.1"/>
    </source>
</evidence>
<name>A0A9P4S9Z1_9PEZI</name>
<keyword evidence="1" id="KW-0812">Transmembrane</keyword>
<evidence type="ECO:0000256" key="1">
    <source>
        <dbReference type="SAM" id="Phobius"/>
    </source>
</evidence>
<evidence type="ECO:0000313" key="3">
    <source>
        <dbReference type="Proteomes" id="UP000799429"/>
    </source>
</evidence>
<proteinExistence type="predicted"/>
<keyword evidence="1" id="KW-1133">Transmembrane helix</keyword>
<gene>
    <name evidence="2" type="ORF">M501DRAFT_1004577</name>
</gene>
<reference evidence="2" key="1">
    <citation type="journal article" date="2020" name="Stud. Mycol.">
        <title>101 Dothideomycetes genomes: a test case for predicting lifestyles and emergence of pathogens.</title>
        <authorList>
            <person name="Haridas S."/>
            <person name="Albert R."/>
            <person name="Binder M."/>
            <person name="Bloem J."/>
            <person name="Labutti K."/>
            <person name="Salamov A."/>
            <person name="Andreopoulos B."/>
            <person name="Baker S."/>
            <person name="Barry K."/>
            <person name="Bills G."/>
            <person name="Bluhm B."/>
            <person name="Cannon C."/>
            <person name="Castanera R."/>
            <person name="Culley D."/>
            <person name="Daum C."/>
            <person name="Ezra D."/>
            <person name="Gonzalez J."/>
            <person name="Henrissat B."/>
            <person name="Kuo A."/>
            <person name="Liang C."/>
            <person name="Lipzen A."/>
            <person name="Lutzoni F."/>
            <person name="Magnuson J."/>
            <person name="Mondo S."/>
            <person name="Nolan M."/>
            <person name="Ohm R."/>
            <person name="Pangilinan J."/>
            <person name="Park H.-J."/>
            <person name="Ramirez L."/>
            <person name="Alfaro M."/>
            <person name="Sun H."/>
            <person name="Tritt A."/>
            <person name="Yoshinaga Y."/>
            <person name="Zwiers L.-H."/>
            <person name="Turgeon B."/>
            <person name="Goodwin S."/>
            <person name="Spatafora J."/>
            <person name="Crous P."/>
            <person name="Grigoriev I."/>
        </authorList>
    </citation>
    <scope>NUCLEOTIDE SEQUENCE</scope>
    <source>
        <strain evidence="2">CBS 101060</strain>
    </source>
</reference>
<keyword evidence="1" id="KW-0472">Membrane</keyword>
<dbReference type="AlphaFoldDB" id="A0A9P4S9Z1"/>
<feature type="transmembrane region" description="Helical" evidence="1">
    <location>
        <begin position="12"/>
        <end position="32"/>
    </location>
</feature>
<keyword evidence="3" id="KW-1185">Reference proteome</keyword>
<protein>
    <submittedName>
        <fullName evidence="2">Uncharacterized protein</fullName>
    </submittedName>
</protein>
<accession>A0A9P4S9Z1</accession>
<dbReference type="EMBL" id="MU006096">
    <property type="protein sequence ID" value="KAF2838757.1"/>
    <property type="molecule type" value="Genomic_DNA"/>
</dbReference>
<sequence>MSVNNLQGRPTNRLRCLYLPLLLLNFSLYAPINMISDLTVQVAKTSKLAGAKSPLGDVQHAYN</sequence>
<comment type="caution">
    <text evidence="2">The sequence shown here is derived from an EMBL/GenBank/DDBJ whole genome shotgun (WGS) entry which is preliminary data.</text>
</comment>
<dbReference type="Proteomes" id="UP000799429">
    <property type="component" value="Unassembled WGS sequence"/>
</dbReference>